<evidence type="ECO:0000259" key="1">
    <source>
        <dbReference type="PROSITE" id="PS50893"/>
    </source>
</evidence>
<dbReference type="Gene3D" id="3.40.50.300">
    <property type="entry name" value="P-loop containing nucleotide triphosphate hydrolases"/>
    <property type="match status" value="1"/>
</dbReference>
<accession>A0A3D2X4G4</accession>
<dbReference type="Proteomes" id="UP000262969">
    <property type="component" value="Unassembled WGS sequence"/>
</dbReference>
<dbReference type="SUPFAM" id="SSF52540">
    <property type="entry name" value="P-loop containing nucleoside triphosphate hydrolases"/>
    <property type="match status" value="1"/>
</dbReference>
<proteinExistence type="predicted"/>
<evidence type="ECO:0000313" key="2">
    <source>
        <dbReference type="EMBL" id="HCL01597.1"/>
    </source>
</evidence>
<name>A0A3D2X4G4_9FIRM</name>
<dbReference type="InterPro" id="IPR039421">
    <property type="entry name" value="Type_1_exporter"/>
</dbReference>
<dbReference type="PROSITE" id="PS50893">
    <property type="entry name" value="ABC_TRANSPORTER_2"/>
    <property type="match status" value="1"/>
</dbReference>
<feature type="non-terminal residue" evidence="2">
    <location>
        <position position="1"/>
    </location>
</feature>
<dbReference type="PANTHER" id="PTHR43394">
    <property type="entry name" value="ATP-DEPENDENT PERMEASE MDL1, MITOCHONDRIAL"/>
    <property type="match status" value="1"/>
</dbReference>
<dbReference type="GO" id="GO:0016887">
    <property type="term" value="F:ATP hydrolysis activity"/>
    <property type="evidence" value="ECO:0007669"/>
    <property type="project" value="InterPro"/>
</dbReference>
<feature type="domain" description="ABC transporter" evidence="1">
    <location>
        <begin position="5"/>
        <end position="186"/>
    </location>
</feature>
<dbReference type="InterPro" id="IPR017871">
    <property type="entry name" value="ABC_transporter-like_CS"/>
</dbReference>
<comment type="caution">
    <text evidence="2">The sequence shown here is derived from an EMBL/GenBank/DDBJ whole genome shotgun (WGS) entry which is preliminary data.</text>
</comment>
<reference evidence="2 3" key="1">
    <citation type="journal article" date="2018" name="Nat. Biotechnol.">
        <title>A standardized bacterial taxonomy based on genome phylogeny substantially revises the tree of life.</title>
        <authorList>
            <person name="Parks D.H."/>
            <person name="Chuvochina M."/>
            <person name="Waite D.W."/>
            <person name="Rinke C."/>
            <person name="Skarshewski A."/>
            <person name="Chaumeil P.A."/>
            <person name="Hugenholtz P."/>
        </authorList>
    </citation>
    <scope>NUCLEOTIDE SEQUENCE [LARGE SCALE GENOMIC DNA]</scope>
    <source>
        <strain evidence="2">UBA11728</strain>
    </source>
</reference>
<evidence type="ECO:0000313" key="3">
    <source>
        <dbReference type="Proteomes" id="UP000262969"/>
    </source>
</evidence>
<dbReference type="GO" id="GO:0015421">
    <property type="term" value="F:ABC-type oligopeptide transporter activity"/>
    <property type="evidence" value="ECO:0007669"/>
    <property type="project" value="TreeGrafter"/>
</dbReference>
<dbReference type="AlphaFoldDB" id="A0A3D2X4G4"/>
<dbReference type="PANTHER" id="PTHR43394:SF1">
    <property type="entry name" value="ATP-BINDING CASSETTE SUB-FAMILY B MEMBER 10, MITOCHONDRIAL"/>
    <property type="match status" value="1"/>
</dbReference>
<sequence length="199" mass="22892">TEGTISLDGKNINEYSDAEYMSFVSSIFQDFVLFAFTVEENITSFNHADFDYLDRIAFETGVFDFINKRPHKYRTFISNAYSNGGVDFSGGEQQKIALARSVYKKDASLYILDEPTSTYDADAEYKLYQKYEELLVNKTSIFISHRLSSCKLSDRVILLQDGSIVEDGSHKELMEKEGAYKHMFELQSQQYQKGVKVYD</sequence>
<dbReference type="Pfam" id="PF00005">
    <property type="entry name" value="ABC_tran"/>
    <property type="match status" value="1"/>
</dbReference>
<protein>
    <recommendedName>
        <fullName evidence="1">ABC transporter domain-containing protein</fullName>
    </recommendedName>
</protein>
<dbReference type="EMBL" id="DPVV01000145">
    <property type="protein sequence ID" value="HCL01597.1"/>
    <property type="molecule type" value="Genomic_DNA"/>
</dbReference>
<dbReference type="InterPro" id="IPR027417">
    <property type="entry name" value="P-loop_NTPase"/>
</dbReference>
<gene>
    <name evidence="2" type="ORF">DHW61_04145</name>
</gene>
<dbReference type="GO" id="GO:0005524">
    <property type="term" value="F:ATP binding"/>
    <property type="evidence" value="ECO:0007669"/>
    <property type="project" value="InterPro"/>
</dbReference>
<dbReference type="PROSITE" id="PS00211">
    <property type="entry name" value="ABC_TRANSPORTER_1"/>
    <property type="match status" value="1"/>
</dbReference>
<dbReference type="InterPro" id="IPR003439">
    <property type="entry name" value="ABC_transporter-like_ATP-bd"/>
</dbReference>
<organism evidence="2 3">
    <name type="scientific">Lachnoclostridium phytofermentans</name>
    <dbReference type="NCBI Taxonomy" id="66219"/>
    <lineage>
        <taxon>Bacteria</taxon>
        <taxon>Bacillati</taxon>
        <taxon>Bacillota</taxon>
        <taxon>Clostridia</taxon>
        <taxon>Lachnospirales</taxon>
        <taxon>Lachnospiraceae</taxon>
    </lineage>
</organism>